<dbReference type="RefSeq" id="WP_146922530.1">
    <property type="nucleotide sequence ID" value="NZ_CP042430.1"/>
</dbReference>
<keyword evidence="2" id="KW-1133">Transmembrane helix</keyword>
<dbReference type="EMBL" id="CP042430">
    <property type="protein sequence ID" value="QEC50167.1"/>
    <property type="molecule type" value="Genomic_DNA"/>
</dbReference>
<feature type="transmembrane region" description="Helical" evidence="2">
    <location>
        <begin position="77"/>
        <end position="96"/>
    </location>
</feature>
<keyword evidence="2" id="KW-0812">Transmembrane</keyword>
<reference evidence="3 4" key="1">
    <citation type="journal article" date="2018" name="J. Microbiol.">
        <title>Baekduia soli gen. nov., sp. nov., a novel bacterium isolated from the soil of Baekdu Mountain and proposal of a novel family name, Baekduiaceae fam. nov.</title>
        <authorList>
            <person name="An D.S."/>
            <person name="Siddiqi M.Z."/>
            <person name="Kim K.H."/>
            <person name="Yu H.S."/>
            <person name="Im W.T."/>
        </authorList>
    </citation>
    <scope>NUCLEOTIDE SEQUENCE [LARGE SCALE GENOMIC DNA]</scope>
    <source>
        <strain evidence="3 4">BR7-21</strain>
    </source>
</reference>
<protein>
    <submittedName>
        <fullName evidence="3">Uncharacterized protein</fullName>
    </submittedName>
</protein>
<dbReference type="KEGG" id="bsol:FSW04_23035"/>
<name>A0A5B8UAY9_9ACTN</name>
<evidence type="ECO:0000256" key="2">
    <source>
        <dbReference type="SAM" id="Phobius"/>
    </source>
</evidence>
<evidence type="ECO:0000313" key="3">
    <source>
        <dbReference type="EMBL" id="QEC50167.1"/>
    </source>
</evidence>
<evidence type="ECO:0000256" key="1">
    <source>
        <dbReference type="SAM" id="MobiDB-lite"/>
    </source>
</evidence>
<keyword evidence="2" id="KW-0472">Membrane</keyword>
<accession>A0A5B8UAY9</accession>
<evidence type="ECO:0000313" key="4">
    <source>
        <dbReference type="Proteomes" id="UP000321805"/>
    </source>
</evidence>
<dbReference type="Proteomes" id="UP000321805">
    <property type="component" value="Chromosome"/>
</dbReference>
<feature type="transmembrane region" description="Helical" evidence="2">
    <location>
        <begin position="108"/>
        <end position="125"/>
    </location>
</feature>
<feature type="transmembrane region" description="Helical" evidence="2">
    <location>
        <begin position="131"/>
        <end position="151"/>
    </location>
</feature>
<gene>
    <name evidence="3" type="ORF">FSW04_23035</name>
</gene>
<proteinExistence type="predicted"/>
<feature type="region of interest" description="Disordered" evidence="1">
    <location>
        <begin position="1"/>
        <end position="39"/>
    </location>
</feature>
<feature type="transmembrane region" description="Helical" evidence="2">
    <location>
        <begin position="47"/>
        <end position="71"/>
    </location>
</feature>
<sequence length="162" mass="17054">MGRRSRKRAGSPVAPPPRPAQSAPVPPPPAPKAATYKSRREDAPQPAWAPFPLTELCILLAIVLLVLGFLTHGDRRGVLVAGGVVLVTLSAGELALREHFAGYRSHSSLLAGLCALIAAIPVWLLPVPQTLVLVVGLLAFAGAFVGFRRAFVRRSGGVGFRA</sequence>
<keyword evidence="4" id="KW-1185">Reference proteome</keyword>
<dbReference type="AlphaFoldDB" id="A0A5B8UAY9"/>
<feature type="compositionally biased region" description="Pro residues" evidence="1">
    <location>
        <begin position="13"/>
        <end position="31"/>
    </location>
</feature>
<organism evidence="3 4">
    <name type="scientific">Baekduia soli</name>
    <dbReference type="NCBI Taxonomy" id="496014"/>
    <lineage>
        <taxon>Bacteria</taxon>
        <taxon>Bacillati</taxon>
        <taxon>Actinomycetota</taxon>
        <taxon>Thermoleophilia</taxon>
        <taxon>Solirubrobacterales</taxon>
        <taxon>Baekduiaceae</taxon>
        <taxon>Baekduia</taxon>
    </lineage>
</organism>